<feature type="transmembrane region" description="Helical" evidence="1">
    <location>
        <begin position="100"/>
        <end position="121"/>
    </location>
</feature>
<organism evidence="2 3">
    <name type="scientific">Aurantiacibacter luteus</name>
    <dbReference type="NCBI Taxonomy" id="1581420"/>
    <lineage>
        <taxon>Bacteria</taxon>
        <taxon>Pseudomonadati</taxon>
        <taxon>Pseudomonadota</taxon>
        <taxon>Alphaproteobacteria</taxon>
        <taxon>Sphingomonadales</taxon>
        <taxon>Erythrobacteraceae</taxon>
        <taxon>Aurantiacibacter</taxon>
    </lineage>
</organism>
<evidence type="ECO:0000256" key="1">
    <source>
        <dbReference type="SAM" id="Phobius"/>
    </source>
</evidence>
<gene>
    <name evidence="2" type="ORF">AAW00_07550</name>
</gene>
<keyword evidence="1" id="KW-0472">Membrane</keyword>
<feature type="transmembrane region" description="Helical" evidence="1">
    <location>
        <begin position="27"/>
        <end position="54"/>
    </location>
</feature>
<reference evidence="2 3" key="1">
    <citation type="submission" date="2015-04" db="EMBL/GenBank/DDBJ databases">
        <title>The draft genome sequence of Erythrobacter luteus KA37.</title>
        <authorList>
            <person name="Zhuang L."/>
            <person name="Liu Y."/>
            <person name="Shao Z."/>
        </authorList>
    </citation>
    <scope>NUCLEOTIDE SEQUENCE [LARGE SCALE GENOMIC DNA]</scope>
    <source>
        <strain evidence="2 3">KA37</strain>
    </source>
</reference>
<evidence type="ECO:0008006" key="4">
    <source>
        <dbReference type="Google" id="ProtNLM"/>
    </source>
</evidence>
<dbReference type="EMBL" id="LBHB01000002">
    <property type="protein sequence ID" value="KLE34128.1"/>
    <property type="molecule type" value="Genomic_DNA"/>
</dbReference>
<dbReference type="Proteomes" id="UP000053464">
    <property type="component" value="Unassembled WGS sequence"/>
</dbReference>
<keyword evidence="1" id="KW-1133">Transmembrane helix</keyword>
<dbReference type="AlphaFoldDB" id="A0A0G9MY07"/>
<accession>A0A0G9MY07</accession>
<sequence>MDDSATGQNRDPGPAPGNTTGITLSRAMIVALLFVASVAISVTSLIGVVLAYVWRGDAGTQDWERTHFTYLIRTFWIGLAAMGLIVLLLVGGVASNSSGMLLLGALPAIAIGIWGLVRSVVSLVRASNRQPMPDPQTLWI</sequence>
<evidence type="ECO:0000313" key="2">
    <source>
        <dbReference type="EMBL" id="KLE34128.1"/>
    </source>
</evidence>
<dbReference type="RefSeq" id="WP_047003774.1">
    <property type="nucleotide sequence ID" value="NZ_LBHB01000002.1"/>
</dbReference>
<dbReference type="OrthoDB" id="5405464at2"/>
<name>A0A0G9MY07_9SPHN</name>
<keyword evidence="1" id="KW-0812">Transmembrane</keyword>
<dbReference type="PATRIC" id="fig|1581420.6.peg.1544"/>
<keyword evidence="3" id="KW-1185">Reference proteome</keyword>
<comment type="caution">
    <text evidence="2">The sequence shown here is derived from an EMBL/GenBank/DDBJ whole genome shotgun (WGS) entry which is preliminary data.</text>
</comment>
<proteinExistence type="predicted"/>
<evidence type="ECO:0000313" key="3">
    <source>
        <dbReference type="Proteomes" id="UP000053464"/>
    </source>
</evidence>
<protein>
    <recommendedName>
        <fullName evidence="4">DUF4870 domain-containing protein</fullName>
    </recommendedName>
</protein>
<feature type="transmembrane region" description="Helical" evidence="1">
    <location>
        <begin position="75"/>
        <end position="94"/>
    </location>
</feature>